<dbReference type="Proteomes" id="UP001159363">
    <property type="component" value="Chromosome 3"/>
</dbReference>
<evidence type="ECO:0000256" key="1">
    <source>
        <dbReference type="SAM" id="Phobius"/>
    </source>
</evidence>
<dbReference type="EMBL" id="JARBHB010000003">
    <property type="protein sequence ID" value="KAJ8890957.1"/>
    <property type="molecule type" value="Genomic_DNA"/>
</dbReference>
<name>A0ABQ9I2S8_9NEOP</name>
<gene>
    <name evidence="2" type="ORF">PR048_010466</name>
</gene>
<keyword evidence="3" id="KW-1185">Reference proteome</keyword>
<evidence type="ECO:0000313" key="3">
    <source>
        <dbReference type="Proteomes" id="UP001159363"/>
    </source>
</evidence>
<feature type="transmembrane region" description="Helical" evidence="1">
    <location>
        <begin position="41"/>
        <end position="63"/>
    </location>
</feature>
<sequence length="74" mass="8240">MSFLASIGTIIEGSGLSDILQTIYPNKTVGNILSGKAFSRAIRVYFIVYLALYLLALCEARGLSKDYEKLEKKY</sequence>
<organism evidence="2 3">
    <name type="scientific">Dryococelus australis</name>
    <dbReference type="NCBI Taxonomy" id="614101"/>
    <lineage>
        <taxon>Eukaryota</taxon>
        <taxon>Metazoa</taxon>
        <taxon>Ecdysozoa</taxon>
        <taxon>Arthropoda</taxon>
        <taxon>Hexapoda</taxon>
        <taxon>Insecta</taxon>
        <taxon>Pterygota</taxon>
        <taxon>Neoptera</taxon>
        <taxon>Polyneoptera</taxon>
        <taxon>Phasmatodea</taxon>
        <taxon>Verophasmatodea</taxon>
        <taxon>Anareolatae</taxon>
        <taxon>Phasmatidae</taxon>
        <taxon>Eurycanthinae</taxon>
        <taxon>Dryococelus</taxon>
    </lineage>
</organism>
<keyword evidence="1" id="KW-0812">Transmembrane</keyword>
<proteinExistence type="predicted"/>
<keyword evidence="1" id="KW-1133">Transmembrane helix</keyword>
<keyword evidence="1" id="KW-0472">Membrane</keyword>
<protein>
    <submittedName>
        <fullName evidence="2">Uncharacterized protein</fullName>
    </submittedName>
</protein>
<accession>A0ABQ9I2S8</accession>
<evidence type="ECO:0000313" key="2">
    <source>
        <dbReference type="EMBL" id="KAJ8890957.1"/>
    </source>
</evidence>
<reference evidence="2 3" key="1">
    <citation type="submission" date="2023-02" db="EMBL/GenBank/DDBJ databases">
        <title>LHISI_Scaffold_Assembly.</title>
        <authorList>
            <person name="Stuart O.P."/>
            <person name="Cleave R."/>
            <person name="Magrath M.J.L."/>
            <person name="Mikheyev A.S."/>
        </authorList>
    </citation>
    <scope>NUCLEOTIDE SEQUENCE [LARGE SCALE GENOMIC DNA]</scope>
    <source>
        <strain evidence="2">Daus_M_001</strain>
        <tissue evidence="2">Leg muscle</tissue>
    </source>
</reference>
<comment type="caution">
    <text evidence="2">The sequence shown here is derived from an EMBL/GenBank/DDBJ whole genome shotgun (WGS) entry which is preliminary data.</text>
</comment>